<dbReference type="GO" id="GO:0003700">
    <property type="term" value="F:DNA-binding transcription factor activity"/>
    <property type="evidence" value="ECO:0007669"/>
    <property type="project" value="InterPro"/>
</dbReference>
<dbReference type="SUPFAM" id="SSF100950">
    <property type="entry name" value="NagB/RpiA/CoA transferase-like"/>
    <property type="match status" value="1"/>
</dbReference>
<protein>
    <submittedName>
        <fullName evidence="5">D binding transcriptional repressor</fullName>
    </submittedName>
</protein>
<dbReference type="InterPro" id="IPR018356">
    <property type="entry name" value="Tscrpt_reg_HTH_DeoR_CS"/>
</dbReference>
<organism evidence="5 6">
    <name type="scientific">Brachyspira hyodysenteriae (strain ATCC 49526 / WA1)</name>
    <dbReference type="NCBI Taxonomy" id="565034"/>
    <lineage>
        <taxon>Bacteria</taxon>
        <taxon>Pseudomonadati</taxon>
        <taxon>Spirochaetota</taxon>
        <taxon>Spirochaetia</taxon>
        <taxon>Brachyspirales</taxon>
        <taxon>Brachyspiraceae</taxon>
        <taxon>Brachyspira</taxon>
    </lineage>
</organism>
<dbReference type="Gene3D" id="1.10.10.10">
    <property type="entry name" value="Winged helix-like DNA-binding domain superfamily/Winged helix DNA-binding domain"/>
    <property type="match status" value="1"/>
</dbReference>
<dbReference type="GeneID" id="63962869"/>
<dbReference type="InterPro" id="IPR050313">
    <property type="entry name" value="Carb_Metab_HTH_regulators"/>
</dbReference>
<evidence type="ECO:0000256" key="3">
    <source>
        <dbReference type="ARBA" id="ARBA00023163"/>
    </source>
</evidence>
<dbReference type="RefSeq" id="WP_012671277.1">
    <property type="nucleotide sequence ID" value="NC_012225.1"/>
</dbReference>
<dbReference type="SMART" id="SM01134">
    <property type="entry name" value="DeoRC"/>
    <property type="match status" value="1"/>
</dbReference>
<keyword evidence="3" id="KW-0804">Transcription</keyword>
<sequence>MRSKRIDNIKTFIYNNKIVTLDQICDEFEISKSTIRRDIQDLLLSDKRFKKIYGGIKFESEDNPVPFNERKITNIENKILIAKKAAELVEDNDIIFIDFGTTVLNIVDYLKHINNLTVITNNLEVIYKTINYENMNVISLSGVLDRKNLSLLGASSANILKTFNISKCFMSTTGLSVTNGVTDLSALESEIKSMAVIKSKMVVLLADKSKFNCISLQTYCNLNEIHKLITDELPPDDITSYLKENNIDILLTKSY</sequence>
<dbReference type="Gene3D" id="3.40.50.1360">
    <property type="match status" value="1"/>
</dbReference>
<keyword evidence="2" id="KW-0238">DNA-binding</keyword>
<name>A0A3B6VC22_BRAHW</name>
<dbReference type="EMBL" id="CP001357">
    <property type="protein sequence ID" value="ACN84237.1"/>
    <property type="molecule type" value="Genomic_DNA"/>
</dbReference>
<dbReference type="KEGG" id="bhy:BHWA1_01772"/>
<dbReference type="InterPro" id="IPR036388">
    <property type="entry name" value="WH-like_DNA-bd_sf"/>
</dbReference>
<dbReference type="STRING" id="565034.BHWA1_01772"/>
<evidence type="ECO:0000256" key="1">
    <source>
        <dbReference type="ARBA" id="ARBA00023015"/>
    </source>
</evidence>
<accession>A0A3B6VC22</accession>
<dbReference type="PROSITE" id="PS51000">
    <property type="entry name" value="HTH_DEOR_2"/>
    <property type="match status" value="1"/>
</dbReference>
<evidence type="ECO:0000256" key="2">
    <source>
        <dbReference type="ARBA" id="ARBA00023125"/>
    </source>
</evidence>
<evidence type="ECO:0000259" key="4">
    <source>
        <dbReference type="PROSITE" id="PS51000"/>
    </source>
</evidence>
<dbReference type="SUPFAM" id="SSF46785">
    <property type="entry name" value="Winged helix' DNA-binding domain"/>
    <property type="match status" value="1"/>
</dbReference>
<reference evidence="5 6" key="1">
    <citation type="journal article" date="2009" name="PLoS ONE">
        <title>Genome sequence of the pathogenic intestinal spirochete Brachyspira hyodysenteriae reveals adaptations to its lifestyle in the porcine large intestine.</title>
        <authorList>
            <person name="Bellgard M.I."/>
            <person name="Wanchanthuek P."/>
            <person name="La T."/>
            <person name="Ryan K."/>
            <person name="Moolhuijzen P."/>
            <person name="Albertyn Z."/>
            <person name="Shaban B."/>
            <person name="Motro Y."/>
            <person name="Dunn D.S."/>
            <person name="Schibeci D."/>
            <person name="Hunter A."/>
            <person name="Barrero R."/>
            <person name="Phillips N.D."/>
            <person name="Hampson D.J."/>
        </authorList>
    </citation>
    <scope>NUCLEOTIDE SEQUENCE [LARGE SCALE GENOMIC DNA]</scope>
    <source>
        <strain evidence="6">ATCC 49526 / WA1</strain>
    </source>
</reference>
<dbReference type="PANTHER" id="PTHR30363:SF60">
    <property type="entry name" value="HTH-TYPE TRANSCRIPTIONAL REGULATOR IOLR"/>
    <property type="match status" value="1"/>
</dbReference>
<keyword evidence="6" id="KW-1185">Reference proteome</keyword>
<dbReference type="PANTHER" id="PTHR30363">
    <property type="entry name" value="HTH-TYPE TRANSCRIPTIONAL REGULATOR SRLR-RELATED"/>
    <property type="match status" value="1"/>
</dbReference>
<evidence type="ECO:0000313" key="5">
    <source>
        <dbReference type="EMBL" id="ACN84237.1"/>
    </source>
</evidence>
<evidence type="ECO:0000313" key="6">
    <source>
        <dbReference type="Proteomes" id="UP000001803"/>
    </source>
</evidence>
<feature type="domain" description="HTH deoR-type" evidence="4">
    <location>
        <begin position="2"/>
        <end position="58"/>
    </location>
</feature>
<gene>
    <name evidence="5" type="primary">iolR</name>
    <name evidence="5" type="ordered locus">BHWA1_01772</name>
</gene>
<dbReference type="GO" id="GO:0003677">
    <property type="term" value="F:DNA binding"/>
    <property type="evidence" value="ECO:0007669"/>
    <property type="project" value="UniProtKB-KW"/>
</dbReference>
<proteinExistence type="predicted"/>
<dbReference type="Proteomes" id="UP000001803">
    <property type="component" value="Chromosome"/>
</dbReference>
<dbReference type="InterPro" id="IPR037171">
    <property type="entry name" value="NagB/RpiA_transferase-like"/>
</dbReference>
<dbReference type="SMART" id="SM00420">
    <property type="entry name" value="HTH_DEOR"/>
    <property type="match status" value="1"/>
</dbReference>
<dbReference type="Pfam" id="PF00455">
    <property type="entry name" value="DeoRC"/>
    <property type="match status" value="1"/>
</dbReference>
<dbReference type="InterPro" id="IPR001034">
    <property type="entry name" value="DeoR_HTH"/>
</dbReference>
<keyword evidence="1" id="KW-0805">Transcription regulation</keyword>
<dbReference type="PROSITE" id="PS00894">
    <property type="entry name" value="HTH_DEOR_1"/>
    <property type="match status" value="1"/>
</dbReference>
<dbReference type="AlphaFoldDB" id="A0A3B6VC22"/>
<dbReference type="InterPro" id="IPR014036">
    <property type="entry name" value="DeoR-like_C"/>
</dbReference>
<dbReference type="InterPro" id="IPR036390">
    <property type="entry name" value="WH_DNA-bd_sf"/>
</dbReference>
<dbReference type="Pfam" id="PF08220">
    <property type="entry name" value="HTH_DeoR"/>
    <property type="match status" value="1"/>
</dbReference>